<evidence type="ECO:0000256" key="6">
    <source>
        <dbReference type="ARBA" id="ARBA00022989"/>
    </source>
</evidence>
<dbReference type="Proteomes" id="UP000811246">
    <property type="component" value="Chromosome 7"/>
</dbReference>
<sequence>MAVKVEGFEMIQGPVETVTQGDTTVLPGKDNGKLDQGPGLNHPIKFGSHGDEPVKGEGHDISNANFPKDAVDEWPAPKQIHSFYFVRYRPYDDPKIKAKVDQADKEIQRKNQARFQITEALKAKRSDRAELISQIRALKDDNRQFRTILDEKIKKRGVGAEFSTK</sequence>
<evidence type="ECO:0000256" key="8">
    <source>
        <dbReference type="ARBA" id="ARBA00023136"/>
    </source>
</evidence>
<keyword evidence="4" id="KW-0812">Transmembrane</keyword>
<evidence type="ECO:0000256" key="9">
    <source>
        <dbReference type="ARBA" id="ARBA00038080"/>
    </source>
</evidence>
<gene>
    <name evidence="10" type="ORF">I3842_07G085500</name>
</gene>
<dbReference type="PANTHER" id="PTHR32219:SF2">
    <property type="entry name" value="PROTON PUMP-INTERACTOR 1"/>
    <property type="match status" value="1"/>
</dbReference>
<evidence type="ECO:0000256" key="4">
    <source>
        <dbReference type="ARBA" id="ARBA00022692"/>
    </source>
</evidence>
<dbReference type="AlphaFoldDB" id="A0A922EKB9"/>
<evidence type="ECO:0000256" key="2">
    <source>
        <dbReference type="ARBA" id="ARBA00004389"/>
    </source>
</evidence>
<keyword evidence="8" id="KW-0472">Membrane</keyword>
<reference evidence="10" key="1">
    <citation type="submission" date="2021-01" db="EMBL/GenBank/DDBJ databases">
        <authorList>
            <person name="Lovell J.T."/>
            <person name="Bentley N."/>
            <person name="Bhattarai G."/>
            <person name="Jenkins J.W."/>
            <person name="Sreedasyam A."/>
            <person name="Alarcon Y."/>
            <person name="Bock C."/>
            <person name="Boston L."/>
            <person name="Carlson J."/>
            <person name="Cervantes K."/>
            <person name="Clermont K."/>
            <person name="Krom N."/>
            <person name="Kubenka K."/>
            <person name="Mamidi S."/>
            <person name="Mattison C."/>
            <person name="Monteros M."/>
            <person name="Pisani C."/>
            <person name="Plott C."/>
            <person name="Rajasekar S."/>
            <person name="Rhein H.S."/>
            <person name="Rohla C."/>
            <person name="Song M."/>
            <person name="Hilaire R.S."/>
            <person name="Shu S."/>
            <person name="Wells L."/>
            <person name="Wang X."/>
            <person name="Webber J."/>
            <person name="Heerema R.J."/>
            <person name="Klein P."/>
            <person name="Conner P."/>
            <person name="Grauke L."/>
            <person name="Grimwood J."/>
            <person name="Schmutz J."/>
            <person name="Randall J.J."/>
        </authorList>
    </citation>
    <scope>NUCLEOTIDE SEQUENCE</scope>
    <source>
        <tissue evidence="10">Leaf</tissue>
    </source>
</reference>
<accession>A0A922EKB9</accession>
<comment type="similarity">
    <text evidence="9">Belongs to the plant Proton pump-interactor protein family.</text>
</comment>
<keyword evidence="7" id="KW-0175">Coiled coil</keyword>
<keyword evidence="5" id="KW-0256">Endoplasmic reticulum</keyword>
<evidence type="ECO:0000256" key="7">
    <source>
        <dbReference type="ARBA" id="ARBA00023054"/>
    </source>
</evidence>
<dbReference type="GO" id="GO:0005789">
    <property type="term" value="C:endoplasmic reticulum membrane"/>
    <property type="evidence" value="ECO:0007669"/>
    <property type="project" value="UniProtKB-SubCell"/>
</dbReference>
<protein>
    <submittedName>
        <fullName evidence="10">Uncharacterized protein</fullName>
    </submittedName>
</protein>
<evidence type="ECO:0000256" key="3">
    <source>
        <dbReference type="ARBA" id="ARBA00022475"/>
    </source>
</evidence>
<dbReference type="GO" id="GO:0005886">
    <property type="term" value="C:plasma membrane"/>
    <property type="evidence" value="ECO:0007669"/>
    <property type="project" value="UniProtKB-SubCell"/>
</dbReference>
<dbReference type="EMBL" id="CM031831">
    <property type="protein sequence ID" value="KAG6703458.1"/>
    <property type="molecule type" value="Genomic_DNA"/>
</dbReference>
<evidence type="ECO:0000256" key="1">
    <source>
        <dbReference type="ARBA" id="ARBA00004162"/>
    </source>
</evidence>
<evidence type="ECO:0000313" key="11">
    <source>
        <dbReference type="Proteomes" id="UP000811246"/>
    </source>
</evidence>
<dbReference type="PANTHER" id="PTHR32219">
    <property type="entry name" value="RNA-BINDING PROTEIN YLMH-RELATED"/>
    <property type="match status" value="1"/>
</dbReference>
<organism evidence="10 11">
    <name type="scientific">Carya illinoinensis</name>
    <name type="common">Pecan</name>
    <dbReference type="NCBI Taxonomy" id="32201"/>
    <lineage>
        <taxon>Eukaryota</taxon>
        <taxon>Viridiplantae</taxon>
        <taxon>Streptophyta</taxon>
        <taxon>Embryophyta</taxon>
        <taxon>Tracheophyta</taxon>
        <taxon>Spermatophyta</taxon>
        <taxon>Magnoliopsida</taxon>
        <taxon>eudicotyledons</taxon>
        <taxon>Gunneridae</taxon>
        <taxon>Pentapetalae</taxon>
        <taxon>rosids</taxon>
        <taxon>fabids</taxon>
        <taxon>Fagales</taxon>
        <taxon>Juglandaceae</taxon>
        <taxon>Carya</taxon>
    </lineage>
</organism>
<proteinExistence type="inferred from homology"/>
<keyword evidence="3" id="KW-1003">Cell membrane</keyword>
<comment type="subcellular location">
    <subcellularLocation>
        <location evidence="1">Cell membrane</location>
        <topology evidence="1">Single-pass membrane protein</topology>
    </subcellularLocation>
    <subcellularLocation>
        <location evidence="2">Endoplasmic reticulum membrane</location>
        <topology evidence="2">Single-pass membrane protein</topology>
    </subcellularLocation>
</comment>
<evidence type="ECO:0000256" key="5">
    <source>
        <dbReference type="ARBA" id="ARBA00022824"/>
    </source>
</evidence>
<dbReference type="InterPro" id="IPR055282">
    <property type="entry name" value="PPI1-4"/>
</dbReference>
<comment type="caution">
    <text evidence="10">The sequence shown here is derived from an EMBL/GenBank/DDBJ whole genome shotgun (WGS) entry which is preliminary data.</text>
</comment>
<evidence type="ECO:0000313" key="10">
    <source>
        <dbReference type="EMBL" id="KAG6703458.1"/>
    </source>
</evidence>
<keyword evidence="6" id="KW-1133">Transmembrane helix</keyword>
<name>A0A922EKB9_CARIL</name>